<proteinExistence type="predicted"/>
<sequence>MSELDYYWDLSSKDPELREQSSLKIIESVRLTIPKNIEKIDHDDSESILQSILGENGFYALKRLIKGLSSSREHSRLGFSMTLSEFLHEFENIDVEDVVKLIEKYTMIQKSFSSQEERDYLFGRLFGLKAISLSKILLRTESIKKIENVINLLISLSLKKGWLREPCFFIINNILVQFQGHCRFKEISSVILRKVCDAKMSKTPEGVAVILTIQKNTKDLKSIGDTQWNPLSPFDSSNLEDLIKVLKDININPETKQRGNWNAKLHFVWDIIIEIYTSKTNDIVNLPFLNFWTKVIDESFFSATSSLERKFWGFQIFNLILSKIEISNIPCMFSKNFMRCFINHLSNEDRYLNKISNKVLSCIISVANTRKEVILPIIKSLLGPFGALNFDKITKTKLVESLISLADEECLWDILQLLKEITCSPYSKDIKDIEKRQKTSIDMMLNILRNKKYSKTNDWITEYIDFFLIYGYFESKSNSECLFSTNIKTILRSRLLSSLTYLNFQSQSIKSYEDLQKQTFWPSIVVTKIISLSESRKYDLSVNMDPKTSKIRDKSIKIFKKILKKKSNSKEEVARKFFIFELLYSLSILQLYNGDLKIIPVLKELKICYNDFFKKKTESESKEDAIEVLTDILLGFLSEQSALFRKLVEQAFTYFVYEINDKCLSLLVNILETNENSSKNTLFQEIASDDNYDNTEDHKLMNGNNKNSAEDSDEDIIENFSEIENIKTDNELENAVENVLSIPNKDVGNNSEESMDDEQMFELDKHITNILKQKKERNKKNINIKNNIIEFKNKVLDILDIFLKIRSQEPIILKLIMPLLTLIRTTSSDIISNKARNLIGNRLCKAKIDLYNVNIDVIFDILKQIHKDGLKIKKNVIGTAHSQCSIFLVKMIISKDINLMTRILEVYSDTFNNWITKKRIKLHASLFTDLVNWGNQFRHENKKVDKKH</sequence>
<protein>
    <submittedName>
        <fullName evidence="1">Uncharacterized protein</fullName>
    </submittedName>
</protein>
<comment type="caution">
    <text evidence="1">The sequence shown here is derived from an EMBL/GenBank/DDBJ whole genome shotgun (WGS) entry which is preliminary data.</text>
</comment>
<accession>A0ACB7CA13</accession>
<reference evidence="1 2" key="1">
    <citation type="journal article" date="2021" name="Commun. Biol.">
        <title>Genomic insights into the host specific adaptation of the Pneumocystis genus.</title>
        <authorList>
            <person name="Cisse O.H."/>
            <person name="Ma L."/>
            <person name="Dekker J.P."/>
            <person name="Khil P.P."/>
            <person name="Youn J.-H."/>
            <person name="Brenchley J.M."/>
            <person name="Blair R."/>
            <person name="Pahar B."/>
            <person name="Chabe M."/>
            <person name="Van Rompay K.K.A."/>
            <person name="Keesler R."/>
            <person name="Sukura A."/>
            <person name="Hirsch V."/>
            <person name="Kutty G."/>
            <person name="Liu Y."/>
            <person name="Peng L."/>
            <person name="Chen J."/>
            <person name="Song J."/>
            <person name="Weissenbacher-Lang C."/>
            <person name="Xu J."/>
            <person name="Upham N.S."/>
            <person name="Stajich J.E."/>
            <person name="Cuomo C.A."/>
            <person name="Cushion M.T."/>
            <person name="Kovacs J.A."/>
        </authorList>
    </citation>
    <scope>NUCLEOTIDE SEQUENCE [LARGE SCALE GENOMIC DNA]</scope>
    <source>
        <strain evidence="1 2">RABM</strain>
    </source>
</reference>
<evidence type="ECO:0000313" key="2">
    <source>
        <dbReference type="Proteomes" id="UP000768646"/>
    </source>
</evidence>
<evidence type="ECO:0000313" key="1">
    <source>
        <dbReference type="EMBL" id="KAG4304561.1"/>
    </source>
</evidence>
<dbReference type="EMBL" id="JABTEG010000007">
    <property type="protein sequence ID" value="KAG4304561.1"/>
    <property type="molecule type" value="Genomic_DNA"/>
</dbReference>
<dbReference type="Proteomes" id="UP000768646">
    <property type="component" value="Unassembled WGS sequence"/>
</dbReference>
<organism evidence="1 2">
    <name type="scientific">Pneumocystis oryctolagi</name>
    <dbReference type="NCBI Taxonomy" id="42067"/>
    <lineage>
        <taxon>Eukaryota</taxon>
        <taxon>Fungi</taxon>
        <taxon>Dikarya</taxon>
        <taxon>Ascomycota</taxon>
        <taxon>Taphrinomycotina</taxon>
        <taxon>Pneumocystomycetes</taxon>
        <taxon>Pneumocystaceae</taxon>
        <taxon>Pneumocystis</taxon>
    </lineage>
</organism>
<keyword evidence="2" id="KW-1185">Reference proteome</keyword>
<gene>
    <name evidence="1" type="ORF">PORY_001954</name>
</gene>
<name>A0ACB7CA13_9ASCO</name>